<dbReference type="EMBL" id="MAAO01000006">
    <property type="protein sequence ID" value="OUR97117.1"/>
    <property type="molecule type" value="Genomic_DNA"/>
</dbReference>
<dbReference type="GO" id="GO:0022857">
    <property type="term" value="F:transmembrane transporter activity"/>
    <property type="evidence" value="ECO:0007669"/>
    <property type="project" value="InterPro"/>
</dbReference>
<sequence>MTTRKKRRSVINKEKVELDIDITSLLDILVILLVFLLKSYNPSDLKLDVTGNLEIPESVSKKLGNSAVTIQVTRNKVVYIDNKEIGRITNSKSTIVFLEKKLKDLMKINEKETQQLKARNVASGDIKTLEKRLQTKRQVNIVMDQELSYSLMQQVMHTSAVAGFSKFKFIVQGNK</sequence>
<evidence type="ECO:0000256" key="2">
    <source>
        <dbReference type="ARBA" id="ARBA00005811"/>
    </source>
</evidence>
<reference evidence="9" key="1">
    <citation type="journal article" date="2017" name="Proc. Natl. Acad. Sci. U.S.A.">
        <title>Simulation of Deepwater Horizon oil plume reveals substrate specialization within a complex community of hydrocarbon-degraders.</title>
        <authorList>
            <person name="Hu P."/>
            <person name="Dubinsky E.A."/>
            <person name="Probst A.J."/>
            <person name="Wang J."/>
            <person name="Sieber C.M.K."/>
            <person name="Tom L.M."/>
            <person name="Gardinali P."/>
            <person name="Banfield J.F."/>
            <person name="Atlas R.M."/>
            <person name="Andersen G.L."/>
        </authorList>
    </citation>
    <scope>NUCLEOTIDE SEQUENCE [LARGE SCALE GENOMIC DNA]</scope>
</reference>
<comment type="subcellular location">
    <subcellularLocation>
        <location evidence="1">Cell membrane</location>
        <topology evidence="1">Single-pass membrane protein</topology>
    </subcellularLocation>
    <subcellularLocation>
        <location evidence="7">Cell membrane</location>
        <topology evidence="7">Single-pass type II membrane protein</topology>
    </subcellularLocation>
</comment>
<keyword evidence="5" id="KW-1133">Transmembrane helix</keyword>
<comment type="caution">
    <text evidence="8">The sequence shown here is derived from an EMBL/GenBank/DDBJ whole genome shotgun (WGS) entry which is preliminary data.</text>
</comment>
<comment type="similarity">
    <text evidence="2 7">Belongs to the ExbD/TolR family.</text>
</comment>
<protein>
    <recommendedName>
        <fullName evidence="10">Biopolymer transporter ExbD</fullName>
    </recommendedName>
</protein>
<dbReference type="GO" id="GO:0005886">
    <property type="term" value="C:plasma membrane"/>
    <property type="evidence" value="ECO:0007669"/>
    <property type="project" value="UniProtKB-SubCell"/>
</dbReference>
<evidence type="ECO:0000313" key="9">
    <source>
        <dbReference type="Proteomes" id="UP000196531"/>
    </source>
</evidence>
<organism evidence="8 9">
    <name type="scientific">Halobacteriovorax marinus</name>
    <dbReference type="NCBI Taxonomy" id="97084"/>
    <lineage>
        <taxon>Bacteria</taxon>
        <taxon>Pseudomonadati</taxon>
        <taxon>Bdellovibrionota</taxon>
        <taxon>Bacteriovoracia</taxon>
        <taxon>Bacteriovoracales</taxon>
        <taxon>Halobacteriovoraceae</taxon>
        <taxon>Halobacteriovorax</taxon>
    </lineage>
</organism>
<evidence type="ECO:0000256" key="3">
    <source>
        <dbReference type="ARBA" id="ARBA00022475"/>
    </source>
</evidence>
<keyword evidence="3" id="KW-1003">Cell membrane</keyword>
<accession>A0A1Y5F846</accession>
<evidence type="ECO:0000313" key="8">
    <source>
        <dbReference type="EMBL" id="OUR97117.1"/>
    </source>
</evidence>
<evidence type="ECO:0000256" key="5">
    <source>
        <dbReference type="ARBA" id="ARBA00022989"/>
    </source>
</evidence>
<name>A0A1Y5F846_9BACT</name>
<evidence type="ECO:0008006" key="10">
    <source>
        <dbReference type="Google" id="ProtNLM"/>
    </source>
</evidence>
<dbReference type="GO" id="GO:0015031">
    <property type="term" value="P:protein transport"/>
    <property type="evidence" value="ECO:0007669"/>
    <property type="project" value="UniProtKB-KW"/>
</dbReference>
<dbReference type="Pfam" id="PF02472">
    <property type="entry name" value="ExbD"/>
    <property type="match status" value="1"/>
</dbReference>
<keyword evidence="7" id="KW-0813">Transport</keyword>
<evidence type="ECO:0000256" key="1">
    <source>
        <dbReference type="ARBA" id="ARBA00004162"/>
    </source>
</evidence>
<evidence type="ECO:0000256" key="4">
    <source>
        <dbReference type="ARBA" id="ARBA00022692"/>
    </source>
</evidence>
<evidence type="ECO:0000256" key="7">
    <source>
        <dbReference type="RuleBase" id="RU003879"/>
    </source>
</evidence>
<keyword evidence="6" id="KW-0472">Membrane</keyword>
<evidence type="ECO:0000256" key="6">
    <source>
        <dbReference type="ARBA" id="ARBA00023136"/>
    </source>
</evidence>
<gene>
    <name evidence="8" type="ORF">A9Q84_12365</name>
</gene>
<dbReference type="AlphaFoldDB" id="A0A1Y5F846"/>
<proteinExistence type="inferred from homology"/>
<dbReference type="InterPro" id="IPR003400">
    <property type="entry name" value="ExbD"/>
</dbReference>
<keyword evidence="7" id="KW-0653">Protein transport</keyword>
<keyword evidence="4 7" id="KW-0812">Transmembrane</keyword>
<dbReference type="Proteomes" id="UP000196531">
    <property type="component" value="Unassembled WGS sequence"/>
</dbReference>